<dbReference type="BioCyc" id="PMAR59922:G1G80-1802-MONOMER"/>
<dbReference type="Pfam" id="PF00912">
    <property type="entry name" value="Transgly"/>
    <property type="match status" value="1"/>
</dbReference>
<evidence type="ECO:0000256" key="5">
    <source>
        <dbReference type="ARBA" id="ARBA00022676"/>
    </source>
</evidence>
<dbReference type="InterPro" id="IPR001264">
    <property type="entry name" value="Glyco_trans_51"/>
</dbReference>
<feature type="compositionally biased region" description="Basic and acidic residues" evidence="17">
    <location>
        <begin position="620"/>
        <end position="630"/>
    </location>
</feature>
<feature type="domain" description="Penicillin-binding protein transpeptidase" evidence="19">
    <location>
        <begin position="319"/>
        <end position="578"/>
    </location>
</feature>
<dbReference type="GO" id="GO:0008658">
    <property type="term" value="F:penicillin binding"/>
    <property type="evidence" value="ECO:0007669"/>
    <property type="project" value="InterPro"/>
</dbReference>
<dbReference type="FunFam" id="1.10.3810.10:FF:000003">
    <property type="entry name" value="Penicillin-binding protein 1a"/>
    <property type="match status" value="1"/>
</dbReference>
<keyword evidence="5" id="KW-0328">Glycosyltransferase</keyword>
<dbReference type="InterPro" id="IPR023346">
    <property type="entry name" value="Lysozyme-like_dom_sf"/>
</dbReference>
<evidence type="ECO:0000256" key="11">
    <source>
        <dbReference type="ARBA" id="ARBA00022989"/>
    </source>
</evidence>
<evidence type="ECO:0000256" key="15">
    <source>
        <dbReference type="ARBA" id="ARBA00034000"/>
    </source>
</evidence>
<dbReference type="InterPro" id="IPR036950">
    <property type="entry name" value="PBP_transglycosylase"/>
</dbReference>
<dbReference type="NCBIfam" id="TIGR02074">
    <property type="entry name" value="PBP_1a_fam"/>
    <property type="match status" value="1"/>
</dbReference>
<dbReference type="PROSITE" id="PS51257">
    <property type="entry name" value="PROKAR_LIPOPROTEIN"/>
    <property type="match status" value="1"/>
</dbReference>
<evidence type="ECO:0000256" key="14">
    <source>
        <dbReference type="ARBA" id="ARBA00023316"/>
    </source>
</evidence>
<feature type="chain" id="PRO_5002642996" evidence="18">
    <location>
        <begin position="26"/>
        <end position="658"/>
    </location>
</feature>
<keyword evidence="8" id="KW-0378">Hydrolase</keyword>
<evidence type="ECO:0000313" key="22">
    <source>
        <dbReference type="Proteomes" id="UP000002274"/>
    </source>
</evidence>
<dbReference type="InterPro" id="IPR050396">
    <property type="entry name" value="Glycosyltr_51/Transpeptidase"/>
</dbReference>
<dbReference type="GO" id="GO:0071555">
    <property type="term" value="P:cell wall organization"/>
    <property type="evidence" value="ECO:0007669"/>
    <property type="project" value="UniProtKB-KW"/>
</dbReference>
<dbReference type="InterPro" id="IPR001460">
    <property type="entry name" value="PCN-bd_Tpept"/>
</dbReference>
<evidence type="ECO:0000256" key="8">
    <source>
        <dbReference type="ARBA" id="ARBA00022801"/>
    </source>
</evidence>
<comment type="catalytic activity">
    <reaction evidence="15">
        <text>Preferential cleavage: (Ac)2-L-Lys-D-Ala-|-D-Ala. Also transpeptidation of peptidyl-alanyl moieties that are N-acyl substituents of D-alanine.</text>
        <dbReference type="EC" id="3.4.16.4"/>
    </reaction>
</comment>
<keyword evidence="14" id="KW-0961">Cell wall biogenesis/degradation</keyword>
<keyword evidence="4" id="KW-0645">Protease</keyword>
<dbReference type="CAZy" id="GT51">
    <property type="family name" value="Glycosyltransferase Family 51"/>
</dbReference>
<feature type="compositionally biased region" description="Pro residues" evidence="17">
    <location>
        <begin position="634"/>
        <end position="646"/>
    </location>
</feature>
<evidence type="ECO:0000256" key="18">
    <source>
        <dbReference type="SAM" id="SignalP"/>
    </source>
</evidence>
<evidence type="ECO:0000256" key="9">
    <source>
        <dbReference type="ARBA" id="ARBA00022960"/>
    </source>
</evidence>
<accession>A2CBE3</accession>
<dbReference type="Pfam" id="PF00905">
    <property type="entry name" value="Transpeptidase"/>
    <property type="match status" value="1"/>
</dbReference>
<dbReference type="GO" id="GO:0016020">
    <property type="term" value="C:membrane"/>
    <property type="evidence" value="ECO:0007669"/>
    <property type="project" value="UniProtKB-SubCell"/>
</dbReference>
<comment type="subcellular location">
    <subcellularLocation>
        <location evidence="1">Membrane</location>
    </subcellularLocation>
</comment>
<evidence type="ECO:0000256" key="16">
    <source>
        <dbReference type="ARBA" id="ARBA00049902"/>
    </source>
</evidence>
<dbReference type="AlphaFoldDB" id="A2CBE3"/>
<dbReference type="GO" id="GO:0030288">
    <property type="term" value="C:outer membrane-bounded periplasmic space"/>
    <property type="evidence" value="ECO:0007669"/>
    <property type="project" value="TreeGrafter"/>
</dbReference>
<dbReference type="SUPFAM" id="SSF56601">
    <property type="entry name" value="beta-lactamase/transpeptidase-like"/>
    <property type="match status" value="1"/>
</dbReference>
<evidence type="ECO:0000256" key="17">
    <source>
        <dbReference type="SAM" id="MobiDB-lite"/>
    </source>
</evidence>
<evidence type="ECO:0000256" key="6">
    <source>
        <dbReference type="ARBA" id="ARBA00022679"/>
    </source>
</evidence>
<dbReference type="RefSeq" id="WP_011826680.1">
    <property type="nucleotide sequence ID" value="NC_008820.1"/>
</dbReference>
<dbReference type="Gene3D" id="3.40.710.10">
    <property type="entry name" value="DD-peptidase/beta-lactamase superfamily"/>
    <property type="match status" value="1"/>
</dbReference>
<comment type="catalytic activity">
    <reaction evidence="16">
        <text>[GlcNAc-(1-&gt;4)-Mur2Ac(oyl-L-Ala-gamma-D-Glu-L-Lys-D-Ala-D-Ala)](n)-di-trans,octa-cis-undecaprenyl diphosphate + beta-D-GlcNAc-(1-&gt;4)-Mur2Ac(oyl-L-Ala-gamma-D-Glu-L-Lys-D-Ala-D-Ala)-di-trans,octa-cis-undecaprenyl diphosphate = [GlcNAc-(1-&gt;4)-Mur2Ac(oyl-L-Ala-gamma-D-Glu-L-Lys-D-Ala-D-Ala)](n+1)-di-trans,octa-cis-undecaprenyl diphosphate + di-trans,octa-cis-undecaprenyl diphosphate + H(+)</text>
        <dbReference type="Rhea" id="RHEA:23708"/>
        <dbReference type="Rhea" id="RHEA-COMP:9602"/>
        <dbReference type="Rhea" id="RHEA-COMP:9603"/>
        <dbReference type="ChEBI" id="CHEBI:15378"/>
        <dbReference type="ChEBI" id="CHEBI:58405"/>
        <dbReference type="ChEBI" id="CHEBI:60033"/>
        <dbReference type="ChEBI" id="CHEBI:78435"/>
        <dbReference type="EC" id="2.4.99.28"/>
    </reaction>
</comment>
<dbReference type="SUPFAM" id="SSF53955">
    <property type="entry name" value="Lysozyme-like"/>
    <property type="match status" value="1"/>
</dbReference>
<gene>
    <name evidence="21" type="primary">mrcB</name>
    <name evidence="21" type="ordered locus">P9303_20671</name>
</gene>
<keyword evidence="6" id="KW-0808">Transferase</keyword>
<evidence type="ECO:0000256" key="1">
    <source>
        <dbReference type="ARBA" id="ARBA00004370"/>
    </source>
</evidence>
<evidence type="ECO:0000256" key="4">
    <source>
        <dbReference type="ARBA" id="ARBA00022670"/>
    </source>
</evidence>
<feature type="region of interest" description="Disordered" evidence="17">
    <location>
        <begin position="594"/>
        <end position="658"/>
    </location>
</feature>
<keyword evidence="13" id="KW-0511">Multifunctional enzyme</keyword>
<evidence type="ECO:0000259" key="19">
    <source>
        <dbReference type="Pfam" id="PF00905"/>
    </source>
</evidence>
<evidence type="ECO:0000256" key="12">
    <source>
        <dbReference type="ARBA" id="ARBA00023136"/>
    </source>
</evidence>
<feature type="domain" description="Glycosyl transferase family 51" evidence="20">
    <location>
        <begin position="59"/>
        <end position="234"/>
    </location>
</feature>
<dbReference type="GO" id="GO:0009252">
    <property type="term" value="P:peptidoglycan biosynthetic process"/>
    <property type="evidence" value="ECO:0007669"/>
    <property type="project" value="UniProtKB-KW"/>
</dbReference>
<keyword evidence="3" id="KW-0121">Carboxypeptidase</keyword>
<evidence type="ECO:0000256" key="10">
    <source>
        <dbReference type="ARBA" id="ARBA00022984"/>
    </source>
</evidence>
<evidence type="ECO:0000259" key="20">
    <source>
        <dbReference type="Pfam" id="PF00912"/>
    </source>
</evidence>
<dbReference type="PANTHER" id="PTHR32282">
    <property type="entry name" value="BINDING PROTEIN TRANSPEPTIDASE, PUTATIVE-RELATED"/>
    <property type="match status" value="1"/>
</dbReference>
<keyword evidence="7" id="KW-0812">Transmembrane</keyword>
<reference evidence="21 22" key="1">
    <citation type="journal article" date="2007" name="PLoS Genet.">
        <title>Patterns and implications of gene gain and loss in the evolution of Prochlorococcus.</title>
        <authorList>
            <person name="Kettler G.C."/>
            <person name="Martiny A.C."/>
            <person name="Huang K."/>
            <person name="Zucker J."/>
            <person name="Coleman M.L."/>
            <person name="Rodrigue S."/>
            <person name="Chen F."/>
            <person name="Lapidus A."/>
            <person name="Ferriera S."/>
            <person name="Johnson J."/>
            <person name="Steglich C."/>
            <person name="Church G.M."/>
            <person name="Richardson P."/>
            <person name="Chisholm S.W."/>
        </authorList>
    </citation>
    <scope>NUCLEOTIDE SEQUENCE [LARGE SCALE GENOMIC DNA]</scope>
    <source>
        <strain evidence="21 22">MIT 9303</strain>
    </source>
</reference>
<dbReference type="EMBL" id="CP000554">
    <property type="protein sequence ID" value="ABM78803.1"/>
    <property type="molecule type" value="Genomic_DNA"/>
</dbReference>
<evidence type="ECO:0000256" key="3">
    <source>
        <dbReference type="ARBA" id="ARBA00022645"/>
    </source>
</evidence>
<proteinExistence type="predicted"/>
<feature type="signal peptide" evidence="18">
    <location>
        <begin position="1"/>
        <end position="25"/>
    </location>
</feature>
<dbReference type="InterPro" id="IPR012338">
    <property type="entry name" value="Beta-lactam/transpept-like"/>
</dbReference>
<protein>
    <submittedName>
        <fullName evidence="21">Putative penicillin binding protein</fullName>
    </submittedName>
</protein>
<dbReference type="GO" id="GO:0009002">
    <property type="term" value="F:serine-type D-Ala-D-Ala carboxypeptidase activity"/>
    <property type="evidence" value="ECO:0007669"/>
    <property type="project" value="UniProtKB-EC"/>
</dbReference>
<keyword evidence="12" id="KW-0472">Membrane</keyword>
<keyword evidence="11" id="KW-1133">Transmembrane helix</keyword>
<evidence type="ECO:0000313" key="21">
    <source>
        <dbReference type="EMBL" id="ABM78803.1"/>
    </source>
</evidence>
<dbReference type="PANTHER" id="PTHR32282:SF31">
    <property type="entry name" value="PEPTIDOGLYCAN GLYCOSYLTRANSFERASE"/>
    <property type="match status" value="1"/>
</dbReference>
<evidence type="ECO:0000256" key="7">
    <source>
        <dbReference type="ARBA" id="ARBA00022692"/>
    </source>
</evidence>
<dbReference type="STRING" id="59922.P9303_20671"/>
<organism evidence="21 22">
    <name type="scientific">Prochlorococcus marinus (strain MIT 9303)</name>
    <dbReference type="NCBI Taxonomy" id="59922"/>
    <lineage>
        <taxon>Bacteria</taxon>
        <taxon>Bacillati</taxon>
        <taxon>Cyanobacteriota</taxon>
        <taxon>Cyanophyceae</taxon>
        <taxon>Synechococcales</taxon>
        <taxon>Prochlorococcaceae</taxon>
        <taxon>Prochlorococcus</taxon>
    </lineage>
</organism>
<evidence type="ECO:0000256" key="2">
    <source>
        <dbReference type="ARBA" id="ARBA00004752"/>
    </source>
</evidence>
<dbReference type="KEGG" id="pmf:P9303_20671"/>
<comment type="pathway">
    <text evidence="2">Cell wall biogenesis; peptidoglycan biosynthesis.</text>
</comment>
<dbReference type="Proteomes" id="UP000002274">
    <property type="component" value="Chromosome"/>
</dbReference>
<keyword evidence="9" id="KW-0133">Cell shape</keyword>
<dbReference type="GO" id="GO:0006508">
    <property type="term" value="P:proteolysis"/>
    <property type="evidence" value="ECO:0007669"/>
    <property type="project" value="UniProtKB-KW"/>
</dbReference>
<keyword evidence="18" id="KW-0732">Signal</keyword>
<keyword evidence="10" id="KW-0573">Peptidoglycan synthesis</keyword>
<dbReference type="GO" id="GO:0008955">
    <property type="term" value="F:peptidoglycan glycosyltransferase activity"/>
    <property type="evidence" value="ECO:0007669"/>
    <property type="project" value="UniProtKB-EC"/>
</dbReference>
<dbReference type="Gene3D" id="1.10.3810.10">
    <property type="entry name" value="Biosynthetic peptidoglycan transglycosylase-like"/>
    <property type="match status" value="1"/>
</dbReference>
<dbReference type="HOGENOM" id="CLU_006354_2_4_3"/>
<evidence type="ECO:0000256" key="13">
    <source>
        <dbReference type="ARBA" id="ARBA00023268"/>
    </source>
</evidence>
<dbReference type="GO" id="GO:0008360">
    <property type="term" value="P:regulation of cell shape"/>
    <property type="evidence" value="ECO:0007669"/>
    <property type="project" value="UniProtKB-KW"/>
</dbReference>
<name>A2CBE3_PROM3</name>
<sequence>MTRKRRHWIVIAGSAIAIGCVAALAERTLTDALDSVLPDARRIANFNRPGTITLLSTDGQVIQKLGPATREKVEQDKMPLLVEQAFVAAEDRRFYYHNGLDIWGISRALVTNLRQGSVREGASTITQQLARTVFLSQERTLPRKLKEAALAYKLERQLSKQQILEQYLNYVYLGSGAYGVADAAWVYFSKSPNQLTLPEAALIAGMPPAPSVYSPLVNQKIALERRAIVLKRMQQAGFISAKEADAARNSPLNLKPAIPKYFNSSAPFFTSWVAQQLPNLLTPEQLEVGGLKIHTSLNLAWQKQAQEVIRKYAPGNTEGSMVSIEPSSGEVRVMVGGKNFNTSQFNRATQALRSPGSTFKLFPYAAAINAGIKPEDKVVDAKRCWRGYCPKNFGNKYLGSVALADALRYSLNTVAVQLLDKVGFDAVISMANNLGIGTTRPLGKYYPLAIGAYEQTVLDMTAAYAAVANRGIYMKPTPFEEIRGPDDEVIWNHRFEGYKGRRALDSDVADTMNWMLQRVVSGGTGAAASLGDRPVAGKTGTSEGARDLWFIGSIPQLTTAVWFGYDNNRKTSGGSGDAAWAWKQFMTKIQDNFEVQPFPPKPVMNRTFRPPGKTRSKPKNGSEDAAKDQDQTQGPPPRYIAPPGGPPLNENFEPMPMP</sequence>